<keyword evidence="16" id="KW-1185">Reference proteome</keyword>
<dbReference type="Proteomes" id="UP000242457">
    <property type="component" value="Unassembled WGS sequence"/>
</dbReference>
<keyword evidence="11 13" id="KW-0324">Glycolysis</keyword>
<dbReference type="OrthoDB" id="108365at2759"/>
<evidence type="ECO:0000256" key="3">
    <source>
        <dbReference type="ARBA" id="ARBA00008663"/>
    </source>
</evidence>
<evidence type="ECO:0000256" key="5">
    <source>
        <dbReference type="ARBA" id="ARBA00022679"/>
    </source>
</evidence>
<evidence type="ECO:0000259" key="14">
    <source>
        <dbReference type="Pfam" id="PF00224"/>
    </source>
</evidence>
<dbReference type="EC" id="2.7.1.40" evidence="4 13"/>
<evidence type="ECO:0000256" key="13">
    <source>
        <dbReference type="RuleBase" id="RU000504"/>
    </source>
</evidence>
<accession>A0A2A3EF96</accession>
<name>A0A2A3EF96_APICC</name>
<dbReference type="InterPro" id="IPR015806">
    <property type="entry name" value="Pyrv_Knase_insert_dom_sf"/>
</dbReference>
<evidence type="ECO:0000256" key="9">
    <source>
        <dbReference type="ARBA" id="ARBA00022840"/>
    </source>
</evidence>
<dbReference type="Gene3D" id="3.20.20.60">
    <property type="entry name" value="Phosphoenolpyruvate-binding domains"/>
    <property type="match status" value="1"/>
</dbReference>
<dbReference type="GO" id="GO:0005524">
    <property type="term" value="F:ATP binding"/>
    <property type="evidence" value="ECO:0007669"/>
    <property type="project" value="UniProtKB-KW"/>
</dbReference>
<keyword evidence="7" id="KW-0547">Nucleotide-binding</keyword>
<dbReference type="AlphaFoldDB" id="A0A2A3EF96"/>
<dbReference type="PRINTS" id="PR01050">
    <property type="entry name" value="PYRUVTKNASE"/>
</dbReference>
<proteinExistence type="inferred from homology"/>
<dbReference type="InterPro" id="IPR015813">
    <property type="entry name" value="Pyrv/PenolPyrv_kinase-like_dom"/>
</dbReference>
<dbReference type="Pfam" id="PF00224">
    <property type="entry name" value="PK"/>
    <property type="match status" value="1"/>
</dbReference>
<evidence type="ECO:0000256" key="6">
    <source>
        <dbReference type="ARBA" id="ARBA00022723"/>
    </source>
</evidence>
<evidence type="ECO:0000256" key="11">
    <source>
        <dbReference type="ARBA" id="ARBA00023152"/>
    </source>
</evidence>
<evidence type="ECO:0000313" key="15">
    <source>
        <dbReference type="EMBL" id="PBC30407.1"/>
    </source>
</evidence>
<dbReference type="SUPFAM" id="SSF50800">
    <property type="entry name" value="PK beta-barrel domain-like"/>
    <property type="match status" value="1"/>
</dbReference>
<evidence type="ECO:0000256" key="4">
    <source>
        <dbReference type="ARBA" id="ARBA00012142"/>
    </source>
</evidence>
<dbReference type="InterPro" id="IPR040442">
    <property type="entry name" value="Pyrv_kinase-like_dom_sf"/>
</dbReference>
<keyword evidence="8 13" id="KW-0418">Kinase</keyword>
<protein>
    <recommendedName>
        <fullName evidence="4 13">Pyruvate kinase</fullName>
        <ecNumber evidence="4 13">2.7.1.40</ecNumber>
    </recommendedName>
</protein>
<keyword evidence="9" id="KW-0067">ATP-binding</keyword>
<sequence length="344" mass="38708">MICNNPSPGTYTWKKSRRQMPWMINFEDQYISDEQIKAAYQNTRLEHNINLNINSSPKLARLTRIMVTLGKRNSHPDAVVSIMMAGANIVRLNMAYETDKWHTATVQSVRKAGNAMYECTSEIYPLGVAVNLQGPEIRAGAFRSDKTSLGYANLKEGKMVKLVTQDIAKRAGRATCFWVSYPNLPRICQVGDRILIDKGAVLLQVTCIHEQAITCKIIKGGIVKDGKLIQLLDSLVPLPQISEKDIAHIKWASHLECDFLIMNHVRSEKVLYTIKSRFKEMNITRICVIAKITSQQGLENLDEILNAADGILLDRKGIEVEIGDKKLFLVEKIIISKCIKVSLL</sequence>
<keyword evidence="5 13" id="KW-0808">Transferase</keyword>
<gene>
    <name evidence="15" type="ORF">APICC_07179</name>
</gene>
<organism evidence="15 16">
    <name type="scientific">Apis cerana cerana</name>
    <name type="common">Oriental honeybee</name>
    <dbReference type="NCBI Taxonomy" id="94128"/>
    <lineage>
        <taxon>Eukaryota</taxon>
        <taxon>Metazoa</taxon>
        <taxon>Ecdysozoa</taxon>
        <taxon>Arthropoda</taxon>
        <taxon>Hexapoda</taxon>
        <taxon>Insecta</taxon>
        <taxon>Pterygota</taxon>
        <taxon>Neoptera</taxon>
        <taxon>Endopterygota</taxon>
        <taxon>Hymenoptera</taxon>
        <taxon>Apocrita</taxon>
        <taxon>Aculeata</taxon>
        <taxon>Apoidea</taxon>
        <taxon>Anthophila</taxon>
        <taxon>Apidae</taxon>
        <taxon>Apis</taxon>
    </lineage>
</organism>
<dbReference type="PANTHER" id="PTHR11817">
    <property type="entry name" value="PYRUVATE KINASE"/>
    <property type="match status" value="1"/>
</dbReference>
<comment type="catalytic activity">
    <reaction evidence="13">
        <text>pyruvate + ATP = phosphoenolpyruvate + ADP + H(+)</text>
        <dbReference type="Rhea" id="RHEA:18157"/>
        <dbReference type="ChEBI" id="CHEBI:15361"/>
        <dbReference type="ChEBI" id="CHEBI:15378"/>
        <dbReference type="ChEBI" id="CHEBI:30616"/>
        <dbReference type="ChEBI" id="CHEBI:58702"/>
        <dbReference type="ChEBI" id="CHEBI:456216"/>
        <dbReference type="EC" id="2.7.1.40"/>
    </reaction>
</comment>
<dbReference type="GO" id="GO:0000287">
    <property type="term" value="F:magnesium ion binding"/>
    <property type="evidence" value="ECO:0007669"/>
    <property type="project" value="InterPro"/>
</dbReference>
<dbReference type="InterPro" id="IPR011037">
    <property type="entry name" value="Pyrv_Knase-like_insert_dom_sf"/>
</dbReference>
<evidence type="ECO:0000256" key="2">
    <source>
        <dbReference type="ARBA" id="ARBA00004997"/>
    </source>
</evidence>
<dbReference type="InterPro" id="IPR001697">
    <property type="entry name" value="Pyr_Knase"/>
</dbReference>
<reference evidence="15 16" key="1">
    <citation type="submission" date="2014-07" db="EMBL/GenBank/DDBJ databases">
        <title>Genomic and transcriptomic analysis on Apis cerana provide comprehensive insights into honey bee biology.</title>
        <authorList>
            <person name="Diao Q."/>
            <person name="Sun L."/>
            <person name="Zheng H."/>
            <person name="Zheng H."/>
            <person name="Xu S."/>
            <person name="Wang S."/>
            <person name="Zeng Z."/>
            <person name="Hu F."/>
            <person name="Su S."/>
            <person name="Wu J."/>
        </authorList>
    </citation>
    <scope>NUCLEOTIDE SEQUENCE [LARGE SCALE GENOMIC DNA]</scope>
    <source>
        <tissue evidence="15">Pupae without intestine</tissue>
    </source>
</reference>
<evidence type="ECO:0000256" key="10">
    <source>
        <dbReference type="ARBA" id="ARBA00022842"/>
    </source>
</evidence>
<comment type="similarity">
    <text evidence="3 13">Belongs to the pyruvate kinase family.</text>
</comment>
<dbReference type="EMBL" id="KZ288262">
    <property type="protein sequence ID" value="PBC30407.1"/>
    <property type="molecule type" value="Genomic_DNA"/>
</dbReference>
<evidence type="ECO:0000256" key="7">
    <source>
        <dbReference type="ARBA" id="ARBA00022741"/>
    </source>
</evidence>
<comment type="cofactor">
    <cofactor evidence="1">
        <name>K(+)</name>
        <dbReference type="ChEBI" id="CHEBI:29103"/>
    </cofactor>
</comment>
<dbReference type="GO" id="GO:0004743">
    <property type="term" value="F:pyruvate kinase activity"/>
    <property type="evidence" value="ECO:0007669"/>
    <property type="project" value="UniProtKB-EC"/>
</dbReference>
<comment type="pathway">
    <text evidence="2 13">Carbohydrate degradation; glycolysis; pyruvate from D-glyceraldehyde 3-phosphate: step 5/5.</text>
</comment>
<dbReference type="UniPathway" id="UPA00109">
    <property type="reaction ID" value="UER00188"/>
</dbReference>
<evidence type="ECO:0000256" key="12">
    <source>
        <dbReference type="ARBA" id="ARBA00023317"/>
    </source>
</evidence>
<evidence type="ECO:0000256" key="8">
    <source>
        <dbReference type="ARBA" id="ARBA00022777"/>
    </source>
</evidence>
<keyword evidence="6" id="KW-0479">Metal-binding</keyword>
<dbReference type="Gene3D" id="2.40.33.10">
    <property type="entry name" value="PK beta-barrel domain-like"/>
    <property type="match status" value="1"/>
</dbReference>
<dbReference type="SUPFAM" id="SSF51621">
    <property type="entry name" value="Phosphoenolpyruvate/pyruvate domain"/>
    <property type="match status" value="1"/>
</dbReference>
<evidence type="ECO:0000313" key="16">
    <source>
        <dbReference type="Proteomes" id="UP000242457"/>
    </source>
</evidence>
<dbReference type="GO" id="GO:0030955">
    <property type="term" value="F:potassium ion binding"/>
    <property type="evidence" value="ECO:0007669"/>
    <property type="project" value="InterPro"/>
</dbReference>
<keyword evidence="10 13" id="KW-0460">Magnesium</keyword>
<dbReference type="GO" id="GO:0016301">
    <property type="term" value="F:kinase activity"/>
    <property type="evidence" value="ECO:0007669"/>
    <property type="project" value="UniProtKB-KW"/>
</dbReference>
<dbReference type="InterPro" id="IPR015793">
    <property type="entry name" value="Pyrv_Knase_brl"/>
</dbReference>
<keyword evidence="12 15" id="KW-0670">Pyruvate</keyword>
<dbReference type="STRING" id="94128.A0A2A3EF96"/>
<evidence type="ECO:0000256" key="1">
    <source>
        <dbReference type="ARBA" id="ARBA00001958"/>
    </source>
</evidence>
<feature type="domain" description="Pyruvate kinase barrel" evidence="14">
    <location>
        <begin position="61"/>
        <end position="340"/>
    </location>
</feature>